<gene>
    <name evidence="2" type="ORF">JKP34_13900</name>
</gene>
<keyword evidence="1" id="KW-0732">Signal</keyword>
<proteinExistence type="predicted"/>
<dbReference type="Proteomes" id="UP000642920">
    <property type="component" value="Unassembled WGS sequence"/>
</dbReference>
<evidence type="ECO:0000313" key="2">
    <source>
        <dbReference type="EMBL" id="MBL0766356.1"/>
    </source>
</evidence>
<accession>A0A937DKL3</accession>
<sequence length="147" mass="15679">MKKHLSLLSYALLAITIIFASCKPDDNIPSEEEQKLNDLAGSYALTGASVDTESLAGIIFTFTTDADYSITGYEEFVAANLNHDDVFAASGTFSLNDNLDVATLSPGGEVTIVSINTETGMLVLLYSSPFPKSSDVAQDITLTLTKQ</sequence>
<evidence type="ECO:0000256" key="1">
    <source>
        <dbReference type="SAM" id="SignalP"/>
    </source>
</evidence>
<organism evidence="2 3">
    <name type="scientific">Marivirga atlantica</name>
    <dbReference type="NCBI Taxonomy" id="1548457"/>
    <lineage>
        <taxon>Bacteria</taxon>
        <taxon>Pseudomonadati</taxon>
        <taxon>Bacteroidota</taxon>
        <taxon>Cytophagia</taxon>
        <taxon>Cytophagales</taxon>
        <taxon>Marivirgaceae</taxon>
        <taxon>Marivirga</taxon>
    </lineage>
</organism>
<evidence type="ECO:0008006" key="4">
    <source>
        <dbReference type="Google" id="ProtNLM"/>
    </source>
</evidence>
<feature type="signal peptide" evidence="1">
    <location>
        <begin position="1"/>
        <end position="20"/>
    </location>
</feature>
<evidence type="ECO:0000313" key="3">
    <source>
        <dbReference type="Proteomes" id="UP000642920"/>
    </source>
</evidence>
<keyword evidence="3" id="KW-1185">Reference proteome</keyword>
<dbReference type="EMBL" id="JAERQG010000003">
    <property type="protein sequence ID" value="MBL0766356.1"/>
    <property type="molecule type" value="Genomic_DNA"/>
</dbReference>
<name>A0A937DKL3_9BACT</name>
<feature type="chain" id="PRO_5037006033" description="Lipocalin-like domain-containing protein" evidence="1">
    <location>
        <begin position="21"/>
        <end position="147"/>
    </location>
</feature>
<dbReference type="RefSeq" id="WP_201922672.1">
    <property type="nucleotide sequence ID" value="NZ_JAERQG010000003.1"/>
</dbReference>
<dbReference type="PROSITE" id="PS51257">
    <property type="entry name" value="PROKAR_LIPOPROTEIN"/>
    <property type="match status" value="1"/>
</dbReference>
<dbReference type="AlphaFoldDB" id="A0A937DKL3"/>
<comment type="caution">
    <text evidence="2">The sequence shown here is derived from an EMBL/GenBank/DDBJ whole genome shotgun (WGS) entry which is preliminary data.</text>
</comment>
<protein>
    <recommendedName>
        <fullName evidence="4">Lipocalin-like domain-containing protein</fullName>
    </recommendedName>
</protein>
<reference evidence="2" key="1">
    <citation type="submission" date="2021-01" db="EMBL/GenBank/DDBJ databases">
        <title>Marivirga sp. nov., isolated from intertidal surface sediments.</title>
        <authorList>
            <person name="Zhang M."/>
        </authorList>
    </citation>
    <scope>NUCLEOTIDE SEQUENCE</scope>
    <source>
        <strain evidence="2">SM1354</strain>
    </source>
</reference>